<reference evidence="1" key="1">
    <citation type="journal article" date="2021" name="Proc. Natl. Acad. Sci. U.S.A.">
        <title>A Catalog of Tens of Thousands of Viruses from Human Metagenomes Reveals Hidden Associations with Chronic Diseases.</title>
        <authorList>
            <person name="Tisza M.J."/>
            <person name="Buck C.B."/>
        </authorList>
    </citation>
    <scope>NUCLEOTIDE SEQUENCE</scope>
    <source>
        <strain evidence="1">CtEw721</strain>
    </source>
</reference>
<proteinExistence type="predicted"/>
<organism evidence="1">
    <name type="scientific">Siphoviridae sp. ctEw721</name>
    <dbReference type="NCBI Taxonomy" id="2825400"/>
    <lineage>
        <taxon>Viruses</taxon>
        <taxon>Duplodnaviria</taxon>
        <taxon>Heunggongvirae</taxon>
        <taxon>Uroviricota</taxon>
        <taxon>Caudoviricetes</taxon>
    </lineage>
</organism>
<protein>
    <submittedName>
        <fullName evidence="1">Uncharacterized protein</fullName>
    </submittedName>
</protein>
<accession>A0A8S5TRZ4</accession>
<dbReference type="EMBL" id="BK015914">
    <property type="protein sequence ID" value="DAF84977.1"/>
    <property type="molecule type" value="Genomic_DNA"/>
</dbReference>
<name>A0A8S5TRZ4_9CAUD</name>
<sequence>MFELKEKMLEIYNEGDKKIPLERYRSEGVKYIQDNIRSVAYDSITRTYSESGNRRLIDLPDLFNSVRFNQLDQWNFDMMIDKSLIYEKQNRLRQNEEIYGMPSLIYRDATEFSENDLIRMQIRLESDVKKFIDTDFTEYLGKLVRRK</sequence>
<evidence type="ECO:0000313" key="1">
    <source>
        <dbReference type="EMBL" id="DAF84977.1"/>
    </source>
</evidence>